<dbReference type="PANTHER" id="PTHR31637:SF0">
    <property type="entry name" value="2,3-BISPHOSPHOGLYCERATE-INDEPENDENT PHOSPHOGLYCERATE MUTASE"/>
    <property type="match status" value="1"/>
</dbReference>
<feature type="binding site" evidence="12 14">
    <location>
        <begin position="154"/>
        <end position="155"/>
    </location>
    <ligand>
        <name>substrate</name>
    </ligand>
</feature>
<dbReference type="GO" id="GO:0006007">
    <property type="term" value="P:glucose catabolic process"/>
    <property type="evidence" value="ECO:0007669"/>
    <property type="project" value="InterPro"/>
</dbReference>
<keyword evidence="7 12" id="KW-0324">Glycolysis</keyword>
<evidence type="ECO:0000256" key="1">
    <source>
        <dbReference type="ARBA" id="ARBA00000370"/>
    </source>
</evidence>
<dbReference type="InterPro" id="IPR005995">
    <property type="entry name" value="Pgm_bpd_ind"/>
</dbReference>
<feature type="active site" description="Phosphoserine intermediate" evidence="12 13">
    <location>
        <position position="63"/>
    </location>
</feature>
<accession>A0A2T4U646</accession>
<dbReference type="AlphaFoldDB" id="A0A2T4U646"/>
<dbReference type="EC" id="5.4.2.12" evidence="4 12"/>
<dbReference type="PANTHER" id="PTHR31637">
    <property type="entry name" value="2,3-BISPHOSPHOGLYCERATE-INDEPENDENT PHOSPHOGLYCERATE MUTASE"/>
    <property type="match status" value="1"/>
</dbReference>
<dbReference type="FunFam" id="3.40.1450.10:FF:000001">
    <property type="entry name" value="2,3-bisphosphoglycerate-independent phosphoglycerate mutase"/>
    <property type="match status" value="1"/>
</dbReference>
<comment type="catalytic activity">
    <reaction evidence="1 12">
        <text>(2R)-2-phosphoglycerate = (2R)-3-phosphoglycerate</text>
        <dbReference type="Rhea" id="RHEA:15901"/>
        <dbReference type="ChEBI" id="CHEBI:58272"/>
        <dbReference type="ChEBI" id="CHEBI:58289"/>
        <dbReference type="EC" id="5.4.2.12"/>
    </reaction>
</comment>
<feature type="domain" description="Metalloenzyme" evidence="16">
    <location>
        <begin position="6"/>
        <end position="500"/>
    </location>
</feature>
<keyword evidence="12" id="KW-0597">Phosphoprotein</keyword>
<feature type="binding site" evidence="12 14">
    <location>
        <begin position="263"/>
        <end position="266"/>
    </location>
    <ligand>
        <name>substrate</name>
    </ligand>
</feature>
<feature type="binding site" evidence="12 14">
    <location>
        <position position="338"/>
    </location>
    <ligand>
        <name>substrate</name>
    </ligand>
</feature>
<sequence length="523" mass="58408">MSKKQPTALIILDGFALREETDGNAVAQAEKPNFDRYWSTYPHATLQACGLAVGLPEGQMGNSEVGHLNIGAGRVVYQSLTRVNLSIEDKSFFENEEFKGAMEHVKEKGTALHLYGLVSDGGIHSHIKHLFALLEMAAKEQVEKVYVHAFLDGRDVGPTTAQTYLDQLENKMKELGTGQLATVQGRYYAMDRDKRWDRVEKSYRAMVYGEGEKFSSTKEAIDASYEKEIHDEFFLPSVITKEDGETPVGTIQDNDAVIFFNFRPDRAIQLSEVFTKDEFVDFERGERHPENVHYVTLTQFSESIKGKVAFKPTSMEKVLGETVADEGLNQLRIAETEKYPHVTFFFSGGREAEYPGEERILIDSPKVATYDLKPEMSAYEVTDALLEEIRQDKHDMIILNFANPDMVGHSGKIEPTIKAIEAVDECLGKIVDLLEEKGGKAIITADHGNADVLKMEDGSPMTAHTTNPVPVIVTDKNVELREDGVLGDLAPTMLDLMKVNQPEAMTGKSLIKSKNKLIFLKEC</sequence>
<dbReference type="Gene3D" id="3.40.1450.10">
    <property type="entry name" value="BPG-independent phosphoglycerate mutase, domain B"/>
    <property type="match status" value="1"/>
</dbReference>
<feature type="binding site" evidence="12 14">
    <location>
        <position position="192"/>
    </location>
    <ligand>
        <name>substrate</name>
    </ligand>
</feature>
<feature type="binding site" evidence="12 15">
    <location>
        <position position="409"/>
    </location>
    <ligand>
        <name>Mn(2+)</name>
        <dbReference type="ChEBI" id="CHEBI:29035"/>
        <label>1</label>
    </ligand>
</feature>
<dbReference type="EMBL" id="PZJJ01000012">
    <property type="protein sequence ID" value="PTL38876.1"/>
    <property type="molecule type" value="Genomic_DNA"/>
</dbReference>
<dbReference type="Proteomes" id="UP000240509">
    <property type="component" value="Unassembled WGS sequence"/>
</dbReference>
<evidence type="ECO:0000313" key="19">
    <source>
        <dbReference type="Proteomes" id="UP000240509"/>
    </source>
</evidence>
<feature type="modified residue" description="Phosphotyrosine" evidence="12">
    <location>
        <position position="37"/>
    </location>
</feature>
<feature type="binding site" evidence="12 15">
    <location>
        <position position="447"/>
    </location>
    <ligand>
        <name>Mn(2+)</name>
        <dbReference type="ChEBI" id="CHEBI:29035"/>
        <label>2</label>
    </ligand>
</feature>
<evidence type="ECO:0000256" key="2">
    <source>
        <dbReference type="ARBA" id="ARBA00004798"/>
    </source>
</evidence>
<evidence type="ECO:0000256" key="10">
    <source>
        <dbReference type="ARBA" id="ARBA00055424"/>
    </source>
</evidence>
<evidence type="ECO:0000256" key="4">
    <source>
        <dbReference type="ARBA" id="ARBA00012026"/>
    </source>
</evidence>
<comment type="function">
    <text evidence="10 12">Essential for rapid growth and for sporulation. Catalyzes the interconversion of 2-phosphoglycerate and 3-phosphoglycerate.</text>
</comment>
<comment type="similarity">
    <text evidence="3 12">Belongs to the BPG-independent phosphoglycerate mutase family.</text>
</comment>
<dbReference type="GO" id="GO:0004619">
    <property type="term" value="F:phosphoglycerate mutase activity"/>
    <property type="evidence" value="ECO:0007669"/>
    <property type="project" value="UniProtKB-UniRule"/>
</dbReference>
<dbReference type="CDD" id="cd16010">
    <property type="entry name" value="iPGM"/>
    <property type="match status" value="1"/>
</dbReference>
<comment type="caution">
    <text evidence="18">The sequence shown here is derived from an EMBL/GenBank/DDBJ whole genome shotgun (WGS) entry which is preliminary data.</text>
</comment>
<evidence type="ECO:0000256" key="6">
    <source>
        <dbReference type="ARBA" id="ARBA00022969"/>
    </source>
</evidence>
<dbReference type="SUPFAM" id="SSF53649">
    <property type="entry name" value="Alkaline phosphatase-like"/>
    <property type="match status" value="1"/>
</dbReference>
<gene>
    <name evidence="12" type="primary">gpmI</name>
    <name evidence="18" type="ORF">C6Y45_08775</name>
</gene>
<dbReference type="InterPro" id="IPR017850">
    <property type="entry name" value="Alkaline_phosphatase_core_sf"/>
</dbReference>
<feature type="binding site" evidence="12 15">
    <location>
        <position position="63"/>
    </location>
    <ligand>
        <name>Mn(2+)</name>
        <dbReference type="ChEBI" id="CHEBI:29035"/>
        <label>2</label>
    </ligand>
</feature>
<dbReference type="Pfam" id="PF01676">
    <property type="entry name" value="Metalloenzyme"/>
    <property type="match status" value="1"/>
</dbReference>
<proteinExistence type="inferred from homology"/>
<evidence type="ECO:0000256" key="9">
    <source>
        <dbReference type="ARBA" id="ARBA00023235"/>
    </source>
</evidence>
<dbReference type="UniPathway" id="UPA00109">
    <property type="reaction ID" value="UER00186"/>
</dbReference>
<dbReference type="SUPFAM" id="SSF64158">
    <property type="entry name" value="2,3-Bisphosphoglycerate-independent phosphoglycerate mutase, substrate-binding domain"/>
    <property type="match status" value="1"/>
</dbReference>
<dbReference type="PIRSF" id="PIRSF001492">
    <property type="entry name" value="IPGAM"/>
    <property type="match status" value="1"/>
</dbReference>
<comment type="subunit">
    <text evidence="12">Monomer.</text>
</comment>
<feature type="binding site" evidence="12 14">
    <location>
        <position position="186"/>
    </location>
    <ligand>
        <name>substrate</name>
    </ligand>
</feature>
<evidence type="ECO:0000256" key="11">
    <source>
        <dbReference type="ARBA" id="ARBA00071648"/>
    </source>
</evidence>
<dbReference type="Pfam" id="PF06415">
    <property type="entry name" value="iPGM_N"/>
    <property type="match status" value="1"/>
</dbReference>
<evidence type="ECO:0000256" key="7">
    <source>
        <dbReference type="ARBA" id="ARBA00023152"/>
    </source>
</evidence>
<dbReference type="GO" id="GO:0043937">
    <property type="term" value="P:regulation of sporulation"/>
    <property type="evidence" value="ECO:0007669"/>
    <property type="project" value="UniProtKB-ARBA"/>
</dbReference>
<dbReference type="GO" id="GO:0006096">
    <property type="term" value="P:glycolytic process"/>
    <property type="evidence" value="ECO:0007669"/>
    <property type="project" value="UniProtKB-UniRule"/>
</dbReference>
<reference evidence="18 19" key="1">
    <citation type="submission" date="2018-03" db="EMBL/GenBank/DDBJ databases">
        <title>Alkalicoccus saliphilus sp. nov., isolated from a mineral pool.</title>
        <authorList>
            <person name="Zhao B."/>
        </authorList>
    </citation>
    <scope>NUCLEOTIDE SEQUENCE [LARGE SCALE GENOMIC DNA]</scope>
    <source>
        <strain evidence="18 19">6AG</strain>
    </source>
</reference>
<dbReference type="HAMAP" id="MF_01038">
    <property type="entry name" value="GpmI"/>
    <property type="match status" value="1"/>
</dbReference>
<evidence type="ECO:0000256" key="14">
    <source>
        <dbReference type="PIRSR" id="PIRSR001492-2"/>
    </source>
</evidence>
<feature type="binding site" evidence="12 15">
    <location>
        <position position="464"/>
    </location>
    <ligand>
        <name>Mn(2+)</name>
        <dbReference type="ChEBI" id="CHEBI:29035"/>
        <label>1</label>
    </ligand>
</feature>
<dbReference type="GO" id="GO:0030435">
    <property type="term" value="P:sporulation resulting in formation of a cellular spore"/>
    <property type="evidence" value="ECO:0007669"/>
    <property type="project" value="UniProtKB-KW"/>
</dbReference>
<dbReference type="RefSeq" id="WP_107584853.1">
    <property type="nucleotide sequence ID" value="NZ_PZJJ01000012.1"/>
</dbReference>
<dbReference type="NCBIfam" id="TIGR01307">
    <property type="entry name" value="pgm_bpd_ind"/>
    <property type="match status" value="1"/>
</dbReference>
<dbReference type="FunFam" id="3.40.720.10:FF:000001">
    <property type="entry name" value="2,3-bisphosphoglycerate-independent phosphoglycerate mutase"/>
    <property type="match status" value="1"/>
</dbReference>
<keyword evidence="8 12" id="KW-0464">Manganese</keyword>
<feature type="binding site" evidence="12 15">
    <location>
        <position position="13"/>
    </location>
    <ligand>
        <name>Mn(2+)</name>
        <dbReference type="ChEBI" id="CHEBI:29035"/>
        <label>2</label>
    </ligand>
</feature>
<name>A0A2T4U646_9BACI</name>
<evidence type="ECO:0000259" key="16">
    <source>
        <dbReference type="Pfam" id="PF01676"/>
    </source>
</evidence>
<dbReference type="GO" id="GO:0005829">
    <property type="term" value="C:cytosol"/>
    <property type="evidence" value="ECO:0007669"/>
    <property type="project" value="TreeGrafter"/>
</dbReference>
<evidence type="ECO:0000256" key="5">
    <source>
        <dbReference type="ARBA" id="ARBA00022723"/>
    </source>
</evidence>
<keyword evidence="5 12" id="KW-0479">Metal-binding</keyword>
<feature type="binding site" evidence="12 15">
    <location>
        <position position="446"/>
    </location>
    <ligand>
        <name>Mn(2+)</name>
        <dbReference type="ChEBI" id="CHEBI:29035"/>
        <label>2</label>
    </ligand>
</feature>
<evidence type="ECO:0000256" key="12">
    <source>
        <dbReference type="HAMAP-Rule" id="MF_01038"/>
    </source>
</evidence>
<dbReference type="OrthoDB" id="9800863at2"/>
<comment type="cofactor">
    <cofactor evidence="12">
        <name>Mn(2+)</name>
        <dbReference type="ChEBI" id="CHEBI:29035"/>
    </cofactor>
    <text evidence="12">Binds 2 manganese ions per subunit.</text>
</comment>
<dbReference type="GO" id="GO:0030145">
    <property type="term" value="F:manganese ion binding"/>
    <property type="evidence" value="ECO:0007669"/>
    <property type="project" value="UniProtKB-UniRule"/>
</dbReference>
<evidence type="ECO:0000313" key="18">
    <source>
        <dbReference type="EMBL" id="PTL38876.1"/>
    </source>
</evidence>
<dbReference type="Gene3D" id="3.40.720.10">
    <property type="entry name" value="Alkaline Phosphatase, subunit A"/>
    <property type="match status" value="1"/>
</dbReference>
<dbReference type="InterPro" id="IPR006124">
    <property type="entry name" value="Metalloenzyme"/>
</dbReference>
<evidence type="ECO:0000259" key="17">
    <source>
        <dbReference type="Pfam" id="PF06415"/>
    </source>
</evidence>
<keyword evidence="6 12" id="KW-0749">Sporulation</keyword>
<keyword evidence="19" id="KW-1185">Reference proteome</keyword>
<comment type="pathway">
    <text evidence="2 12">Carbohydrate degradation; glycolysis; pyruvate from D-glyceraldehyde 3-phosphate: step 3/5.</text>
</comment>
<evidence type="ECO:0000256" key="8">
    <source>
        <dbReference type="ARBA" id="ARBA00023211"/>
    </source>
</evidence>
<dbReference type="InterPro" id="IPR011258">
    <property type="entry name" value="BPG-indep_PGM_N"/>
</dbReference>
<feature type="domain" description="BPG-independent PGAM N-terminal" evidence="17">
    <location>
        <begin position="83"/>
        <end position="301"/>
    </location>
</feature>
<feature type="binding site" evidence="12 15">
    <location>
        <position position="405"/>
    </location>
    <ligand>
        <name>Mn(2+)</name>
        <dbReference type="ChEBI" id="CHEBI:29035"/>
        <label>1</label>
    </ligand>
</feature>
<evidence type="ECO:0000256" key="13">
    <source>
        <dbReference type="PIRSR" id="PIRSR001492-1"/>
    </source>
</evidence>
<dbReference type="InterPro" id="IPR036646">
    <property type="entry name" value="PGAM_B_sf"/>
</dbReference>
<evidence type="ECO:0000256" key="15">
    <source>
        <dbReference type="PIRSR" id="PIRSR001492-3"/>
    </source>
</evidence>
<organism evidence="18 19">
    <name type="scientific">Alkalicoccus saliphilus</name>
    <dbReference type="NCBI Taxonomy" id="200989"/>
    <lineage>
        <taxon>Bacteria</taxon>
        <taxon>Bacillati</taxon>
        <taxon>Bacillota</taxon>
        <taxon>Bacilli</taxon>
        <taxon>Bacillales</taxon>
        <taxon>Bacillaceae</taxon>
        <taxon>Alkalicoccus</taxon>
    </lineage>
</organism>
<keyword evidence="9 12" id="KW-0413">Isomerase</keyword>
<protein>
    <recommendedName>
        <fullName evidence="11 12">2,3-bisphosphoglycerate-independent phosphoglycerate mutase</fullName>
        <shortName evidence="12">BPG-independent PGAM</shortName>
        <shortName evidence="12">Phosphoglyceromutase</shortName>
        <shortName evidence="12">iPGM</shortName>
        <ecNumber evidence="4 12">5.4.2.12</ecNumber>
    </recommendedName>
</protein>
<feature type="binding site" evidence="12 14">
    <location>
        <position position="124"/>
    </location>
    <ligand>
        <name>substrate</name>
    </ligand>
</feature>
<evidence type="ECO:0000256" key="3">
    <source>
        <dbReference type="ARBA" id="ARBA00008819"/>
    </source>
</evidence>